<feature type="transmembrane region" description="Helical" evidence="4">
    <location>
        <begin position="80"/>
        <end position="101"/>
    </location>
</feature>
<evidence type="ECO:0000256" key="1">
    <source>
        <dbReference type="ARBA" id="ARBA00009481"/>
    </source>
</evidence>
<feature type="domain" description="Glycosyltransferase subfamily 4-like N-terminal" evidence="6">
    <location>
        <begin position="18"/>
        <end position="186"/>
    </location>
</feature>
<dbReference type="Pfam" id="PF00534">
    <property type="entry name" value="Glycos_transf_1"/>
    <property type="match status" value="1"/>
</dbReference>
<dbReference type="GO" id="GO:0016757">
    <property type="term" value="F:glycosyltransferase activity"/>
    <property type="evidence" value="ECO:0007669"/>
    <property type="project" value="UniProtKB-KW"/>
</dbReference>
<organism evidence="7 8">
    <name type="scientific">Neobacillus notoginsengisoli</name>
    <dbReference type="NCBI Taxonomy" id="1578198"/>
    <lineage>
        <taxon>Bacteria</taxon>
        <taxon>Bacillati</taxon>
        <taxon>Bacillota</taxon>
        <taxon>Bacilli</taxon>
        <taxon>Bacillales</taxon>
        <taxon>Bacillaceae</taxon>
        <taxon>Neobacillus</taxon>
    </lineage>
</organism>
<name>A0A417YYT1_9BACI</name>
<dbReference type="AlphaFoldDB" id="A0A417YYT1"/>
<proteinExistence type="inferred from homology"/>
<evidence type="ECO:0000256" key="3">
    <source>
        <dbReference type="ARBA" id="ARBA00022679"/>
    </source>
</evidence>
<keyword evidence="4" id="KW-1133">Transmembrane helix</keyword>
<dbReference type="InterPro" id="IPR028098">
    <property type="entry name" value="Glyco_trans_4-like_N"/>
</dbReference>
<evidence type="ECO:0000256" key="2">
    <source>
        <dbReference type="ARBA" id="ARBA00022676"/>
    </source>
</evidence>
<feature type="domain" description="Glycosyl transferase family 1" evidence="5">
    <location>
        <begin position="199"/>
        <end position="358"/>
    </location>
</feature>
<reference evidence="7 8" key="1">
    <citation type="journal article" date="2017" name="Int. J. Syst. Evol. Microbiol.">
        <title>Bacillus notoginsengisoli sp. nov., a novel bacterium isolated from the rhizosphere of Panax notoginseng.</title>
        <authorList>
            <person name="Zhang M.Y."/>
            <person name="Cheng J."/>
            <person name="Cai Y."/>
            <person name="Zhang T.Y."/>
            <person name="Wu Y.Y."/>
            <person name="Manikprabhu D."/>
            <person name="Li W.J."/>
            <person name="Zhang Y.X."/>
        </authorList>
    </citation>
    <scope>NUCLEOTIDE SEQUENCE [LARGE SCALE GENOMIC DNA]</scope>
    <source>
        <strain evidence="7 8">JCM 30743</strain>
    </source>
</reference>
<dbReference type="Pfam" id="PF13439">
    <property type="entry name" value="Glyco_transf_4"/>
    <property type="match status" value="1"/>
</dbReference>
<dbReference type="EMBL" id="QWEG01000002">
    <property type="protein sequence ID" value="RHW42763.1"/>
    <property type="molecule type" value="Genomic_DNA"/>
</dbReference>
<dbReference type="InterPro" id="IPR001296">
    <property type="entry name" value="Glyco_trans_1"/>
</dbReference>
<gene>
    <name evidence="7" type="ORF">D1B31_04060</name>
</gene>
<evidence type="ECO:0000259" key="5">
    <source>
        <dbReference type="Pfam" id="PF00534"/>
    </source>
</evidence>
<accession>A0A417YYT1</accession>
<evidence type="ECO:0000256" key="4">
    <source>
        <dbReference type="SAM" id="Phobius"/>
    </source>
</evidence>
<evidence type="ECO:0000313" key="8">
    <source>
        <dbReference type="Proteomes" id="UP000284416"/>
    </source>
</evidence>
<dbReference type="PANTHER" id="PTHR12526:SF640">
    <property type="entry name" value="COLANIC ACID BIOSYNTHESIS GLYCOSYLTRANSFERASE WCAL-RELATED"/>
    <property type="match status" value="1"/>
</dbReference>
<dbReference type="CDD" id="cd03801">
    <property type="entry name" value="GT4_PimA-like"/>
    <property type="match status" value="1"/>
</dbReference>
<evidence type="ECO:0000313" key="7">
    <source>
        <dbReference type="EMBL" id="RHW42763.1"/>
    </source>
</evidence>
<keyword evidence="4" id="KW-0812">Transmembrane</keyword>
<dbReference type="Proteomes" id="UP000284416">
    <property type="component" value="Unassembled WGS sequence"/>
</dbReference>
<keyword evidence="3 7" id="KW-0808">Transferase</keyword>
<comment type="caution">
    <text evidence="7">The sequence shown here is derived from an EMBL/GenBank/DDBJ whole genome shotgun (WGS) entry which is preliminary data.</text>
</comment>
<evidence type="ECO:0000259" key="6">
    <source>
        <dbReference type="Pfam" id="PF13439"/>
    </source>
</evidence>
<dbReference type="PANTHER" id="PTHR12526">
    <property type="entry name" value="GLYCOSYLTRANSFERASE"/>
    <property type="match status" value="1"/>
</dbReference>
<keyword evidence="8" id="KW-1185">Reference proteome</keyword>
<keyword evidence="2" id="KW-0328">Glycosyltransferase</keyword>
<keyword evidence="4" id="KW-0472">Membrane</keyword>
<sequence length="381" mass="42548">MEIGVKRILFYESRPEWGGAQKCELELLTALESDSVETYFVTSTMGPMNSRVNAAGKQVTVIPVHPNVDQIRKGQVKTGLFFLLVQVFYIVPHFWKVMAFIRKNQINLVYTSQFRSQLLIGWLAKLLGLKVVWHIHGEEQLNNLLGKISAASADKIIVVSQTLADRYKELFPKQKSKFVVVKNGVDDMTFAPKKELPVFTISTVGTIIEGKRQDLAIYAVAELAKKGHHVQLNIIGEKPPWHPDEYKNSLLELAAQLNLTNSVNFLGWVENPSDILHQSHVFILPSDTEGMPLSIIEAMALGLPCISTNVGGVPELIEDGKTGFLIKPGHAEELADKLMLLLEQRALCERMGQQARERYESQFTKNMFVKGVAGVVDTVSP</sequence>
<comment type="similarity">
    <text evidence="1">Belongs to the glycosyltransferase group 1 family. Glycosyltransferase 4 subfamily.</text>
</comment>
<dbReference type="Gene3D" id="3.40.50.2000">
    <property type="entry name" value="Glycogen Phosphorylase B"/>
    <property type="match status" value="2"/>
</dbReference>
<protein>
    <submittedName>
        <fullName evidence="7">Glycosyltransferase family 1 protein</fullName>
    </submittedName>
</protein>
<dbReference type="SUPFAM" id="SSF53756">
    <property type="entry name" value="UDP-Glycosyltransferase/glycogen phosphorylase"/>
    <property type="match status" value="1"/>
</dbReference>